<dbReference type="RefSeq" id="WP_229750042.1">
    <property type="nucleotide sequence ID" value="NZ_BMHP01000001.1"/>
</dbReference>
<name>A0A916YMQ0_9BACL</name>
<protein>
    <submittedName>
        <fullName evidence="1">Uncharacterized protein</fullName>
    </submittedName>
</protein>
<proteinExistence type="predicted"/>
<dbReference type="Proteomes" id="UP000612456">
    <property type="component" value="Unassembled WGS sequence"/>
</dbReference>
<comment type="caution">
    <text evidence="1">The sequence shown here is derived from an EMBL/GenBank/DDBJ whole genome shotgun (WGS) entry which is preliminary data.</text>
</comment>
<dbReference type="AlphaFoldDB" id="A0A916YMQ0"/>
<accession>A0A916YMQ0</accession>
<evidence type="ECO:0000313" key="2">
    <source>
        <dbReference type="Proteomes" id="UP000612456"/>
    </source>
</evidence>
<evidence type="ECO:0000313" key="1">
    <source>
        <dbReference type="EMBL" id="GGD52273.1"/>
    </source>
</evidence>
<reference evidence="1" key="2">
    <citation type="submission" date="2020-09" db="EMBL/GenBank/DDBJ databases">
        <authorList>
            <person name="Sun Q."/>
            <person name="Zhou Y."/>
        </authorList>
    </citation>
    <scope>NUCLEOTIDE SEQUENCE</scope>
    <source>
        <strain evidence="1">CGMCC 1.15178</strain>
    </source>
</reference>
<reference evidence="1" key="1">
    <citation type="journal article" date="2014" name="Int. J. Syst. Evol. Microbiol.">
        <title>Complete genome sequence of Corynebacterium casei LMG S-19264T (=DSM 44701T), isolated from a smear-ripened cheese.</title>
        <authorList>
            <consortium name="US DOE Joint Genome Institute (JGI-PGF)"/>
            <person name="Walter F."/>
            <person name="Albersmeier A."/>
            <person name="Kalinowski J."/>
            <person name="Ruckert C."/>
        </authorList>
    </citation>
    <scope>NUCLEOTIDE SEQUENCE</scope>
    <source>
        <strain evidence="1">CGMCC 1.15178</strain>
    </source>
</reference>
<dbReference type="EMBL" id="BMHP01000001">
    <property type="protein sequence ID" value="GGD52273.1"/>
    <property type="molecule type" value="Genomic_DNA"/>
</dbReference>
<keyword evidence="2" id="KW-1185">Reference proteome</keyword>
<organism evidence="1 2">
    <name type="scientific">Paenibacillus nasutitermitis</name>
    <dbReference type="NCBI Taxonomy" id="1652958"/>
    <lineage>
        <taxon>Bacteria</taxon>
        <taxon>Bacillati</taxon>
        <taxon>Bacillota</taxon>
        <taxon>Bacilli</taxon>
        <taxon>Bacillales</taxon>
        <taxon>Paenibacillaceae</taxon>
        <taxon>Paenibacillus</taxon>
    </lineage>
</organism>
<sequence>MDIGDPMASPQFSCGFCGGAMYPEYYKGVHGYEYRIEDVRKGDVEE</sequence>
<gene>
    <name evidence="1" type="ORF">GCM10010911_07220</name>
</gene>